<dbReference type="Proteomes" id="UP000635142">
    <property type="component" value="Unassembled WGS sequence"/>
</dbReference>
<evidence type="ECO:0000313" key="2">
    <source>
        <dbReference type="Proteomes" id="UP000635142"/>
    </source>
</evidence>
<protein>
    <submittedName>
        <fullName evidence="1">Alpha/beta fold hydrolase</fullName>
    </submittedName>
</protein>
<dbReference type="Gene3D" id="3.40.50.1820">
    <property type="entry name" value="alpha/beta hydrolase"/>
    <property type="match status" value="1"/>
</dbReference>
<sequence length="323" mass="36117">MDYVYCVRSVRGDAFVAEPGANYFLKVPKNIKHPRPSHRIEKDKWIKAVMAEARHGPQDDGPVGDIVIYIHGFNTPMDVMMERHRLLREGLDHQGFEGVVISFDWPSHDKALNYLEDRTDAKLTALRLVDEGIASFAAMQTPDCQINLHLVAHSMGCYVIREAFDDADDRPQVASHSWSVSQVIMLSGDVSASSMAAGASKSSSLYRHCVRLTNYFNPFDDVLSLSNVKRIGVSPRVGRVGLPDERPGKAVNINTGNYYDANKGDFDQVPNAAHTWYFHDPVMMEDMYRTIKGDTDRNEIPTRLQGSAGNLVLWPADQDPPIA</sequence>
<accession>A0A927HGJ1</accession>
<reference evidence="1" key="1">
    <citation type="submission" date="2020-08" db="EMBL/GenBank/DDBJ databases">
        <title>Sulfitobacter aestuariivivens sp. nov., isolated from a tidal flat.</title>
        <authorList>
            <person name="Park S."/>
            <person name="Yoon J.-H."/>
        </authorList>
    </citation>
    <scope>NUCLEOTIDE SEQUENCE</scope>
    <source>
        <strain evidence="1">TSTF-M16</strain>
    </source>
</reference>
<keyword evidence="2" id="KW-1185">Reference proteome</keyword>
<gene>
    <name evidence="1" type="ORF">H9Q16_19045</name>
</gene>
<dbReference type="SUPFAM" id="SSF53474">
    <property type="entry name" value="alpha/beta-Hydrolases"/>
    <property type="match status" value="1"/>
</dbReference>
<proteinExistence type="predicted"/>
<keyword evidence="1" id="KW-0378">Hydrolase</keyword>
<evidence type="ECO:0000313" key="1">
    <source>
        <dbReference type="EMBL" id="MBD3666041.1"/>
    </source>
</evidence>
<dbReference type="InterPro" id="IPR010297">
    <property type="entry name" value="DUF900_hydrolase"/>
</dbReference>
<name>A0A927HGJ1_9RHOB</name>
<dbReference type="RefSeq" id="WP_191077056.1">
    <property type="nucleotide sequence ID" value="NZ_JACTAG010000003.1"/>
</dbReference>
<comment type="caution">
    <text evidence="1">The sequence shown here is derived from an EMBL/GenBank/DDBJ whole genome shotgun (WGS) entry which is preliminary data.</text>
</comment>
<dbReference type="GO" id="GO:0016787">
    <property type="term" value="F:hydrolase activity"/>
    <property type="evidence" value="ECO:0007669"/>
    <property type="project" value="UniProtKB-KW"/>
</dbReference>
<dbReference type="InterPro" id="IPR029058">
    <property type="entry name" value="AB_hydrolase_fold"/>
</dbReference>
<organism evidence="1 2">
    <name type="scientific">Sulfitobacter aestuariivivens</name>
    <dbReference type="NCBI Taxonomy" id="2766981"/>
    <lineage>
        <taxon>Bacteria</taxon>
        <taxon>Pseudomonadati</taxon>
        <taxon>Pseudomonadota</taxon>
        <taxon>Alphaproteobacteria</taxon>
        <taxon>Rhodobacterales</taxon>
        <taxon>Roseobacteraceae</taxon>
        <taxon>Sulfitobacter</taxon>
    </lineage>
</organism>
<dbReference type="Pfam" id="PF05990">
    <property type="entry name" value="DUF900"/>
    <property type="match status" value="1"/>
</dbReference>
<dbReference type="EMBL" id="JACTAG010000003">
    <property type="protein sequence ID" value="MBD3666041.1"/>
    <property type="molecule type" value="Genomic_DNA"/>
</dbReference>
<dbReference type="AlphaFoldDB" id="A0A927HGJ1"/>